<keyword evidence="2" id="KW-1185">Reference proteome</keyword>
<accession>A0AAN9S7P4</accession>
<dbReference type="EMBL" id="JAYMYS010000005">
    <property type="protein sequence ID" value="KAK7390821.1"/>
    <property type="molecule type" value="Genomic_DNA"/>
</dbReference>
<proteinExistence type="predicted"/>
<dbReference type="AlphaFoldDB" id="A0AAN9S7P4"/>
<sequence>MLCCSGISSQSCMEDSVVDLKSPEFSELVELPTLSGVPNGSIIVAVSVPPGNLVTAKPRLCIKALTSNTKGL</sequence>
<gene>
    <name evidence="1" type="ORF">VNO78_18920</name>
</gene>
<evidence type="ECO:0000313" key="1">
    <source>
        <dbReference type="EMBL" id="KAK7390821.1"/>
    </source>
</evidence>
<name>A0AAN9S7P4_PSOTE</name>
<reference evidence="1 2" key="1">
    <citation type="submission" date="2024-01" db="EMBL/GenBank/DDBJ databases">
        <title>The genomes of 5 underutilized Papilionoideae crops provide insights into root nodulation and disease resistanc.</title>
        <authorList>
            <person name="Jiang F."/>
        </authorList>
    </citation>
    <scope>NUCLEOTIDE SEQUENCE [LARGE SCALE GENOMIC DNA]</scope>
    <source>
        <strain evidence="1">DUOXIRENSHENG_FW03</strain>
        <tissue evidence="1">Leaves</tissue>
    </source>
</reference>
<organism evidence="1 2">
    <name type="scientific">Psophocarpus tetragonolobus</name>
    <name type="common">Winged bean</name>
    <name type="synonym">Dolichos tetragonolobus</name>
    <dbReference type="NCBI Taxonomy" id="3891"/>
    <lineage>
        <taxon>Eukaryota</taxon>
        <taxon>Viridiplantae</taxon>
        <taxon>Streptophyta</taxon>
        <taxon>Embryophyta</taxon>
        <taxon>Tracheophyta</taxon>
        <taxon>Spermatophyta</taxon>
        <taxon>Magnoliopsida</taxon>
        <taxon>eudicotyledons</taxon>
        <taxon>Gunneridae</taxon>
        <taxon>Pentapetalae</taxon>
        <taxon>rosids</taxon>
        <taxon>fabids</taxon>
        <taxon>Fabales</taxon>
        <taxon>Fabaceae</taxon>
        <taxon>Papilionoideae</taxon>
        <taxon>50 kb inversion clade</taxon>
        <taxon>NPAAA clade</taxon>
        <taxon>indigoferoid/millettioid clade</taxon>
        <taxon>Phaseoleae</taxon>
        <taxon>Psophocarpus</taxon>
    </lineage>
</organism>
<protein>
    <submittedName>
        <fullName evidence="1">Uncharacterized protein</fullName>
    </submittedName>
</protein>
<evidence type="ECO:0000313" key="2">
    <source>
        <dbReference type="Proteomes" id="UP001386955"/>
    </source>
</evidence>
<dbReference type="Proteomes" id="UP001386955">
    <property type="component" value="Unassembled WGS sequence"/>
</dbReference>
<comment type="caution">
    <text evidence="1">The sequence shown here is derived from an EMBL/GenBank/DDBJ whole genome shotgun (WGS) entry which is preliminary data.</text>
</comment>